<feature type="region of interest" description="Disordered" evidence="1">
    <location>
        <begin position="93"/>
        <end position="266"/>
    </location>
</feature>
<evidence type="ECO:0000256" key="1">
    <source>
        <dbReference type="SAM" id="MobiDB-lite"/>
    </source>
</evidence>
<feature type="compositionally biased region" description="Basic and acidic residues" evidence="1">
    <location>
        <begin position="50"/>
        <end position="59"/>
    </location>
</feature>
<feature type="region of interest" description="Disordered" evidence="1">
    <location>
        <begin position="16"/>
        <end position="59"/>
    </location>
</feature>
<feature type="compositionally biased region" description="Polar residues" evidence="1">
    <location>
        <begin position="208"/>
        <end position="218"/>
    </location>
</feature>
<dbReference type="PANTHER" id="PTHR10773:SF19">
    <property type="match status" value="1"/>
</dbReference>
<gene>
    <name evidence="4" type="primary">LOC117647355</name>
</gene>
<dbReference type="InterPro" id="IPR057191">
    <property type="entry name" value="DUF7869"/>
</dbReference>
<feature type="compositionally biased region" description="Polar residues" evidence="1">
    <location>
        <begin position="167"/>
        <end position="177"/>
    </location>
</feature>
<evidence type="ECO:0000313" key="3">
    <source>
        <dbReference type="Proteomes" id="UP000515158"/>
    </source>
</evidence>
<dbReference type="PANTHER" id="PTHR10773">
    <property type="entry name" value="DNA-DIRECTED RNA POLYMERASES I, II, AND III SUBUNIT RPABC2"/>
    <property type="match status" value="1"/>
</dbReference>
<dbReference type="InParanoid" id="A0A6P8Z574"/>
<accession>A0A6P8Z574</accession>
<name>A0A6P8Z574_THRPL</name>
<organism evidence="4">
    <name type="scientific">Thrips palmi</name>
    <name type="common">Melon thrips</name>
    <dbReference type="NCBI Taxonomy" id="161013"/>
    <lineage>
        <taxon>Eukaryota</taxon>
        <taxon>Metazoa</taxon>
        <taxon>Ecdysozoa</taxon>
        <taxon>Arthropoda</taxon>
        <taxon>Hexapoda</taxon>
        <taxon>Insecta</taxon>
        <taxon>Pterygota</taxon>
        <taxon>Neoptera</taxon>
        <taxon>Paraneoptera</taxon>
        <taxon>Thysanoptera</taxon>
        <taxon>Terebrantia</taxon>
        <taxon>Thripoidea</taxon>
        <taxon>Thripidae</taxon>
        <taxon>Thrips</taxon>
    </lineage>
</organism>
<sequence>MSNRAIAFLAKAGFQPNGEKIKPQQPPTQRISLGDLLRPRVTAKPPQLPRNEEPSEKRARIATWASETTAVRRNLCRENAFQMGVKAPQPFLFHPAYEDQGGSSAQQSDKEVAEGKTNSTKSENAFVHTPPPSPSRSALKHDHDSPTRQMETEAAVAKGNPTLENACVQTPQPSPSRSALKHHDGSPTRQMETEAAVAKGNPTLENACVQTPQPSPSRSALKHHDGSPTRQIETESSEAKGNPTLALKHQDGSPTQTTETGASVAIDNPILENTFCGGQLKTSHPSCSQPLLKNNHGLPVHSSPDRGEISLTQAEVNNSSENAFNITKSTSQQNDSVIFRDVFPSSATDASERTVSLFSFNNVPIEMEINLNAIVEVVEDDHYKSFNSINNVKEVVAPRQNSNDILMIENILHEDTNDTFMSGVFDNTSDKGNIQEQEPGPNRDQFESNSSVKSFNSLNVEEVVAPRQNENDILINENILNDENTNDSDIIDEASDQEIIEDQEPEPNQDPTPENVKKRTRKRQRKPDTWLVNIKKQKRQAGEEYVNKAGVTVPAKPMGPGCKATCRYKCHSKVSQEEREIVYRTYRKKVTGDQARWSYVTKHVKKDNKKENAESDTPSRRAFTYTYHLPVRGQSVRVCKTMFLSTHRMANSVVLTAFKKAGPDGTPSPSKQGKHSKRGNATKPEVKESVREHIRMFPKVESHYIRKDSTKEYVEEGWTVAKMHRAYLKWMEGKKNIEAADNNEEPTEPIPVDALSDVTSEGDLMDDEDYNPAEEVEEENEEAVPEIKVKDPNIAHYRLYLEIFNTEFNIEVHKPKKDQCELCCQHRDGSVDVKLQLQEEYDQHLTLKKELRRRKEEDRLATKDNAELAFVCFDLQKVLYVPQGYSSGFYYHSKLSTYDFTVFETRGLTLHKGYCFTWREGICMKGSNEIASCLLRYFRIAVLEGVKEFKMYCDNCTGQNKNRQIFALLVYASSIFKIKITLTYLLKGHTQNEGDNMHANIETASRGKKLLVPSHWHKVMRAAIIKKEDKYKIMKVNQTNVFDFKKLVAKQNWDTDTDGNAVRFMDIREVCVEDGLNLVIKYDLNEPPVTLNVNQRKGRPLIAKNYVFSQAYNGLLPITASTRNGLTKMCNTNVIPLKYQGFYRKILAEHPLPPPPKKKN</sequence>
<feature type="compositionally biased region" description="Polar residues" evidence="1">
    <location>
        <begin position="252"/>
        <end position="261"/>
    </location>
</feature>
<dbReference type="RefSeq" id="XP_034244966.1">
    <property type="nucleotide sequence ID" value="XM_034389075.1"/>
</dbReference>
<feature type="compositionally biased region" description="Polar residues" evidence="1">
    <location>
        <begin position="425"/>
        <end position="436"/>
    </location>
</feature>
<dbReference type="Pfam" id="PF25273">
    <property type="entry name" value="DUF7869"/>
    <property type="match status" value="1"/>
</dbReference>
<dbReference type="AlphaFoldDB" id="A0A6P8Z574"/>
<keyword evidence="3" id="KW-1185">Reference proteome</keyword>
<reference evidence="4" key="1">
    <citation type="submission" date="2025-08" db="UniProtKB">
        <authorList>
            <consortium name="RefSeq"/>
        </authorList>
    </citation>
    <scope>IDENTIFICATION</scope>
    <source>
        <tissue evidence="4">Total insect</tissue>
    </source>
</reference>
<proteinExistence type="predicted"/>
<evidence type="ECO:0000313" key="4">
    <source>
        <dbReference type="RefSeq" id="XP_034244966.1"/>
    </source>
</evidence>
<feature type="domain" description="DUF7869" evidence="2">
    <location>
        <begin position="912"/>
        <end position="1051"/>
    </location>
</feature>
<feature type="region of interest" description="Disordered" evidence="1">
    <location>
        <begin position="500"/>
        <end position="528"/>
    </location>
</feature>
<dbReference type="Proteomes" id="UP000515158">
    <property type="component" value="Unplaced"/>
</dbReference>
<dbReference type="OrthoDB" id="434783at2759"/>
<feature type="region of interest" description="Disordered" evidence="1">
    <location>
        <begin position="659"/>
        <end position="689"/>
    </location>
</feature>
<evidence type="ECO:0000259" key="2">
    <source>
        <dbReference type="Pfam" id="PF25273"/>
    </source>
</evidence>
<dbReference type="KEGG" id="tpal:117647355"/>
<feature type="region of interest" description="Disordered" evidence="1">
    <location>
        <begin position="423"/>
        <end position="452"/>
    </location>
</feature>
<protein>
    <submittedName>
        <fullName evidence="4">Uncharacterized protein LOC117647355</fullName>
    </submittedName>
</protein>
<dbReference type="GeneID" id="117647355"/>